<feature type="transmembrane region" description="Helical" evidence="5">
    <location>
        <begin position="271"/>
        <end position="289"/>
    </location>
</feature>
<feature type="transmembrane region" description="Helical" evidence="5">
    <location>
        <begin position="672"/>
        <end position="689"/>
    </location>
</feature>
<feature type="domain" description="Neurotransmitter-gated ion-channel ligand-binding" evidence="6">
    <location>
        <begin position="445"/>
        <end position="640"/>
    </location>
</feature>
<dbReference type="Pfam" id="PF02932">
    <property type="entry name" value="Neur_chan_memb"/>
    <property type="match status" value="2"/>
</dbReference>
<feature type="transmembrane region" description="Helical" evidence="5">
    <location>
        <begin position="819"/>
        <end position="841"/>
    </location>
</feature>
<comment type="subcellular location">
    <subcellularLocation>
        <location evidence="1">Membrane</location>
        <topology evidence="1">Multi-pass membrane protein</topology>
    </subcellularLocation>
</comment>
<dbReference type="Proteomes" id="UP001217089">
    <property type="component" value="Unassembled WGS sequence"/>
</dbReference>
<dbReference type="InterPro" id="IPR036719">
    <property type="entry name" value="Neuro-gated_channel_TM_sf"/>
</dbReference>
<feature type="transmembrane region" description="Helical" evidence="5">
    <location>
        <begin position="402"/>
        <end position="421"/>
    </location>
</feature>
<feature type="transmembrane region" description="Helical" evidence="5">
    <location>
        <begin position="641"/>
        <end position="660"/>
    </location>
</feature>
<protein>
    <submittedName>
        <fullName evidence="8">Uncharacterized protein</fullName>
    </submittedName>
</protein>
<dbReference type="InterPro" id="IPR006201">
    <property type="entry name" value="Neur_channel"/>
</dbReference>
<comment type="caution">
    <text evidence="8">The sequence shown here is derived from an EMBL/GenBank/DDBJ whole genome shotgun (WGS) entry which is preliminary data.</text>
</comment>
<dbReference type="InterPro" id="IPR006029">
    <property type="entry name" value="Neurotrans-gated_channel_TM"/>
</dbReference>
<dbReference type="InterPro" id="IPR038050">
    <property type="entry name" value="Neuro_actylchol_rec"/>
</dbReference>
<gene>
    <name evidence="8" type="ORF">KUTeg_013599</name>
</gene>
<evidence type="ECO:0000259" key="6">
    <source>
        <dbReference type="Pfam" id="PF02931"/>
    </source>
</evidence>
<dbReference type="InterPro" id="IPR006202">
    <property type="entry name" value="Neur_chan_lig-bd"/>
</dbReference>
<feature type="transmembrane region" description="Helical" evidence="5">
    <location>
        <begin position="481"/>
        <end position="499"/>
    </location>
</feature>
<evidence type="ECO:0000313" key="9">
    <source>
        <dbReference type="Proteomes" id="UP001217089"/>
    </source>
</evidence>
<feature type="domain" description="Neurotransmitter-gated ion-channel transmembrane" evidence="7">
    <location>
        <begin position="647"/>
        <end position="708"/>
    </location>
</feature>
<dbReference type="CDD" id="cd19051">
    <property type="entry name" value="LGIC_TM_cation"/>
    <property type="match status" value="2"/>
</dbReference>
<reference evidence="8 9" key="1">
    <citation type="submission" date="2022-12" db="EMBL/GenBank/DDBJ databases">
        <title>Chromosome-level genome of Tegillarca granosa.</title>
        <authorList>
            <person name="Kim J."/>
        </authorList>
    </citation>
    <scope>NUCLEOTIDE SEQUENCE [LARGE SCALE GENOMIC DNA]</scope>
    <source>
        <strain evidence="8">Teg-2019</strain>
        <tissue evidence="8">Adductor muscle</tissue>
    </source>
</reference>
<keyword evidence="9" id="KW-1185">Reference proteome</keyword>
<dbReference type="SUPFAM" id="SSF90112">
    <property type="entry name" value="Neurotransmitter-gated ion-channel transmembrane pore"/>
    <property type="match status" value="2"/>
</dbReference>
<keyword evidence="4 5" id="KW-0472">Membrane</keyword>
<evidence type="ECO:0000256" key="5">
    <source>
        <dbReference type="SAM" id="Phobius"/>
    </source>
</evidence>
<feature type="non-terminal residue" evidence="8">
    <location>
        <position position="842"/>
    </location>
</feature>
<dbReference type="Gene3D" id="1.20.58.390">
    <property type="entry name" value="Neurotransmitter-gated ion-channel transmembrane domain"/>
    <property type="match status" value="2"/>
</dbReference>
<evidence type="ECO:0000259" key="7">
    <source>
        <dbReference type="Pfam" id="PF02932"/>
    </source>
</evidence>
<dbReference type="CDD" id="cd18989">
    <property type="entry name" value="LGIC_ECD_cation"/>
    <property type="match status" value="2"/>
</dbReference>
<name>A0ABQ9EY15_TEGGR</name>
<feature type="domain" description="Neurotransmitter-gated ion-channel ligand-binding" evidence="6">
    <location>
        <begin position="33"/>
        <end position="239"/>
    </location>
</feature>
<sequence length="842" mass="95803">MFITESSVLIQGQPMASGGGSSSPPSYSTTLETTLRSSLYDGYSVLQRPSQRVTVKVSFNILTINDMDIRDQVMSISGFLSLVSFTNGKTGRLAWSSETNYSNIPFLFSTEEYTWKPAIIIENSVKDISVISDKNIPMRIDSSGHVMWNPSGIYLISCESDITYYPMDTQICTLIVTTWAYTMNEIVLTFQDDPVDLQFYSPNGEWDLVNTSYATGNSKARRGQSFSSIEFTIEIKRRILFHTLNTLFPVSLMAFLIAMVFKLPPESGEKIGFSLTVLLAYAVYLSMISENIPSTSIYICYLAIYLALILALGTISVLCTIVVLNVYFRPDDEEIPTYLNDYIIPCLARLVCHRSCCCCRNKRGKNTSRVEPLKSDEVIDQSTFEETSDMTWQEFAKILDKLFFFLFIRILVLTCFFHTSIGQPPPKPSYSKDLETALRTELFNISNYHVQQRPQKKVEVQVSLTLLTINELNIKDQFLSISGYLSMFITELNLFYPILTLQKWFDSRLAWFNPSLTSQDYSNVPFLFSSETYVWRPAIIVENAIDDMSVISDPNVPMRINNRGMVTWNPAGNLQSVIAWAYTTHEIVLLFDSSPIDLDFYSENGEWEIVATHGDKAGERARGGQSFSNLNFTLTLRRRPLFHILSTLFPVILMAVLISMVFQLPPDSGEKIGFSLTVLLAYAVYLTLISETIPSTSMTVCYLCNHLSCYDIGTWHHLRYMYICTILVLKVHFKTSSSDIPHVLDVLVWKFIVKITCWKHHCCCCKTKVSSSTEVKLFTKVNEKHKLPEEEKSSVIEDTHTANVNELCMEEHTWQEMALILDHFFFVIFISTILISSISILS</sequence>
<dbReference type="Pfam" id="PF02931">
    <property type="entry name" value="Neur_chan_LBD"/>
    <property type="match status" value="2"/>
</dbReference>
<feature type="domain" description="Neurotransmitter-gated ion-channel transmembrane" evidence="7">
    <location>
        <begin position="246"/>
        <end position="341"/>
    </location>
</feature>
<dbReference type="InterPro" id="IPR036734">
    <property type="entry name" value="Neur_chan_lig-bd_sf"/>
</dbReference>
<evidence type="ECO:0000256" key="4">
    <source>
        <dbReference type="ARBA" id="ARBA00023136"/>
    </source>
</evidence>
<dbReference type="SUPFAM" id="SSF63712">
    <property type="entry name" value="Nicotinic receptor ligand binding domain-like"/>
    <property type="match status" value="2"/>
</dbReference>
<evidence type="ECO:0000256" key="1">
    <source>
        <dbReference type="ARBA" id="ARBA00004141"/>
    </source>
</evidence>
<keyword evidence="2 5" id="KW-0812">Transmembrane</keyword>
<proteinExistence type="predicted"/>
<dbReference type="Gene3D" id="2.70.170.10">
    <property type="entry name" value="Neurotransmitter-gated ion-channel ligand-binding domain"/>
    <property type="match status" value="3"/>
</dbReference>
<accession>A0ABQ9EY15</accession>
<feature type="transmembrane region" description="Helical" evidence="5">
    <location>
        <begin position="239"/>
        <end position="259"/>
    </location>
</feature>
<evidence type="ECO:0000256" key="2">
    <source>
        <dbReference type="ARBA" id="ARBA00022692"/>
    </source>
</evidence>
<dbReference type="EMBL" id="JARBDR010000657">
    <property type="protein sequence ID" value="KAJ8308725.1"/>
    <property type="molecule type" value="Genomic_DNA"/>
</dbReference>
<organism evidence="8 9">
    <name type="scientific">Tegillarca granosa</name>
    <name type="common">Malaysian cockle</name>
    <name type="synonym">Anadara granosa</name>
    <dbReference type="NCBI Taxonomy" id="220873"/>
    <lineage>
        <taxon>Eukaryota</taxon>
        <taxon>Metazoa</taxon>
        <taxon>Spiralia</taxon>
        <taxon>Lophotrochozoa</taxon>
        <taxon>Mollusca</taxon>
        <taxon>Bivalvia</taxon>
        <taxon>Autobranchia</taxon>
        <taxon>Pteriomorphia</taxon>
        <taxon>Arcoida</taxon>
        <taxon>Arcoidea</taxon>
        <taxon>Arcidae</taxon>
        <taxon>Tegillarca</taxon>
    </lineage>
</organism>
<keyword evidence="3 5" id="KW-1133">Transmembrane helix</keyword>
<feature type="transmembrane region" description="Helical" evidence="5">
    <location>
        <begin position="295"/>
        <end position="328"/>
    </location>
</feature>
<dbReference type="PANTHER" id="PTHR18945">
    <property type="entry name" value="NEUROTRANSMITTER GATED ION CHANNEL"/>
    <property type="match status" value="1"/>
</dbReference>
<evidence type="ECO:0000256" key="3">
    <source>
        <dbReference type="ARBA" id="ARBA00022989"/>
    </source>
</evidence>
<evidence type="ECO:0000313" key="8">
    <source>
        <dbReference type="EMBL" id="KAJ8308725.1"/>
    </source>
</evidence>